<evidence type="ECO:0000313" key="2">
    <source>
        <dbReference type="Proteomes" id="UP001218218"/>
    </source>
</evidence>
<dbReference type="EMBL" id="JARIHO010000004">
    <property type="protein sequence ID" value="KAJ7362788.1"/>
    <property type="molecule type" value="Genomic_DNA"/>
</dbReference>
<keyword evidence="2" id="KW-1185">Reference proteome</keyword>
<organism evidence="1 2">
    <name type="scientific">Mycena albidolilacea</name>
    <dbReference type="NCBI Taxonomy" id="1033008"/>
    <lineage>
        <taxon>Eukaryota</taxon>
        <taxon>Fungi</taxon>
        <taxon>Dikarya</taxon>
        <taxon>Basidiomycota</taxon>
        <taxon>Agaricomycotina</taxon>
        <taxon>Agaricomycetes</taxon>
        <taxon>Agaricomycetidae</taxon>
        <taxon>Agaricales</taxon>
        <taxon>Marasmiineae</taxon>
        <taxon>Mycenaceae</taxon>
        <taxon>Mycena</taxon>
    </lineage>
</organism>
<evidence type="ECO:0000313" key="1">
    <source>
        <dbReference type="EMBL" id="KAJ7362788.1"/>
    </source>
</evidence>
<accession>A0AAD7F1B5</accession>
<reference evidence="1" key="1">
    <citation type="submission" date="2023-03" db="EMBL/GenBank/DDBJ databases">
        <title>Massive genome expansion in bonnet fungi (Mycena s.s.) driven by repeated elements and novel gene families across ecological guilds.</title>
        <authorList>
            <consortium name="Lawrence Berkeley National Laboratory"/>
            <person name="Harder C.B."/>
            <person name="Miyauchi S."/>
            <person name="Viragh M."/>
            <person name="Kuo A."/>
            <person name="Thoen E."/>
            <person name="Andreopoulos B."/>
            <person name="Lu D."/>
            <person name="Skrede I."/>
            <person name="Drula E."/>
            <person name="Henrissat B."/>
            <person name="Morin E."/>
            <person name="Kohler A."/>
            <person name="Barry K."/>
            <person name="LaButti K."/>
            <person name="Morin E."/>
            <person name="Salamov A."/>
            <person name="Lipzen A."/>
            <person name="Mereny Z."/>
            <person name="Hegedus B."/>
            <person name="Baldrian P."/>
            <person name="Stursova M."/>
            <person name="Weitz H."/>
            <person name="Taylor A."/>
            <person name="Grigoriev I.V."/>
            <person name="Nagy L.G."/>
            <person name="Martin F."/>
            <person name="Kauserud H."/>
        </authorList>
    </citation>
    <scope>NUCLEOTIDE SEQUENCE</scope>
    <source>
        <strain evidence="1">CBHHK002</strain>
    </source>
</reference>
<comment type="caution">
    <text evidence="1">The sequence shown here is derived from an EMBL/GenBank/DDBJ whole genome shotgun (WGS) entry which is preliminary data.</text>
</comment>
<proteinExistence type="predicted"/>
<dbReference type="AlphaFoldDB" id="A0AAD7F1B5"/>
<dbReference type="Proteomes" id="UP001218218">
    <property type="component" value="Unassembled WGS sequence"/>
</dbReference>
<name>A0AAD7F1B5_9AGAR</name>
<sequence length="373" mass="39684">MNCQFSFGPDRSYFCSAGSVYAWSDNSLPPGLASILGDSAHPHALNIPHDVAFSMQPGTYALCWKTKRGEDRYEEGCLGPSYPRLARFITAAAANGSHTTRTVFGPNASFFSTSPSGFCWQNLPPGLEDNMQSCIRLRRPTCVALGVEGTYVVVYSDGTTAFDLCGQYPLLQTIIMETAPSKRGLAYVALNPFVAGEYYAVYGDGTATWCLLPAWGQDVTTVSLQIKNLLVAPAPGTVTPPPMYAPAAIPMVMQPAQPAQFAHPAQPQPVQAAAVYAPAAILQPAQPAQLAQPAQFAQPVQFSQPVQFAQPAQPAQPAQFAQLAQPQPVQAAAADASKHHITWQEGLVLGLKAADGIGKIAGAFNQFEQGSDQ</sequence>
<gene>
    <name evidence="1" type="ORF">DFH08DRAFT_326666</name>
</gene>
<protein>
    <submittedName>
        <fullName evidence="1">Uncharacterized protein</fullName>
    </submittedName>
</protein>